<evidence type="ECO:0000313" key="2">
    <source>
        <dbReference type="EMBL" id="AKP67247.1"/>
    </source>
</evidence>
<sequence>MKNNIKYAGIAAAALLTVAPIAAPIVNSTTNVQTAQAATVDSNVTTVLNQFFNSSLNNSKTYSVKDAFPSFSDIASNWGTEEGASKAKTDLSYTDLMNLAPMSDLNNANLTLSSDAINTLKEAGVTFGVTGVDSNGKPMLKQNFTREATQNGKNGGTSYLQVTAYKDGKAIDGQSKSYAFIKNTDVDEGVTQLGVNFENPLDVDLNSSTTTPLLTTSVDANITDQKGNDVKITKVNPSAQIYTKSKDALDNTNQNTFTGKTFDQDGATYYQAVELTVDSAVNVQKIFDSMQAQNGGSITLNGTPAVKANLSQFNGNTIRFVREINVGKTTTTPDNGEWVETDNKGVVTVKTSPLAKLYDDDNKITNRSVANNSGWQTDKYRTNSKTGVVQYRVSTHEWVNASDVDFTSNEVTGYGLGNFNDIGDHVVSLDGPDGFVYTLFTAAGKQASRGLGGNTAWYTNRTANDAAGNTYYRVSTDEWVRAGNGVNFK</sequence>
<dbReference type="AlphaFoldDB" id="A0A0H4QH26"/>
<protein>
    <recommendedName>
        <fullName evidence="4">Surface layer protein A domain-containing protein</fullName>
    </recommendedName>
</protein>
<dbReference type="OrthoDB" id="2294419at2"/>
<keyword evidence="3" id="KW-1185">Reference proteome</keyword>
<proteinExistence type="predicted"/>
<evidence type="ECO:0000256" key="1">
    <source>
        <dbReference type="SAM" id="SignalP"/>
    </source>
</evidence>
<dbReference type="EMBL" id="CP012034">
    <property type="protein sequence ID" value="AKP67247.1"/>
    <property type="molecule type" value="Genomic_DNA"/>
</dbReference>
<gene>
    <name evidence="2" type="ORF">ABM34_06640</name>
</gene>
<dbReference type="KEGG" id="lgn:ABM34_06640"/>
<dbReference type="RefSeq" id="WP_048704431.1">
    <property type="nucleotide sequence ID" value="NZ_CP012034.1"/>
</dbReference>
<evidence type="ECO:0008006" key="4">
    <source>
        <dbReference type="Google" id="ProtNLM"/>
    </source>
</evidence>
<evidence type="ECO:0000313" key="3">
    <source>
        <dbReference type="Proteomes" id="UP000036106"/>
    </source>
</evidence>
<feature type="chain" id="PRO_5039385398" description="Surface layer protein A domain-containing protein" evidence="1">
    <location>
        <begin position="23"/>
        <end position="489"/>
    </location>
</feature>
<keyword evidence="1" id="KW-0732">Signal</keyword>
<dbReference type="Proteomes" id="UP000036106">
    <property type="component" value="Chromosome"/>
</dbReference>
<feature type="signal peptide" evidence="1">
    <location>
        <begin position="1"/>
        <end position="22"/>
    </location>
</feature>
<name>A0A0H4QH26_9LACO</name>
<organism evidence="2 3">
    <name type="scientific">Companilactobacillus ginsenosidimutans</name>
    <dbReference type="NCBI Taxonomy" id="1007676"/>
    <lineage>
        <taxon>Bacteria</taxon>
        <taxon>Bacillati</taxon>
        <taxon>Bacillota</taxon>
        <taxon>Bacilli</taxon>
        <taxon>Lactobacillales</taxon>
        <taxon>Lactobacillaceae</taxon>
        <taxon>Companilactobacillus</taxon>
    </lineage>
</organism>
<dbReference type="PATRIC" id="fig|1007676.4.peg.1320"/>
<accession>A0A0H4QH26</accession>
<reference evidence="3" key="1">
    <citation type="submission" date="2015-07" db="EMBL/GenBank/DDBJ databases">
        <title>Lactobacillus ginsenosidimutans/EMML 3141/ whole genome sequencing.</title>
        <authorList>
            <person name="Kim M.K."/>
            <person name="Im W.-T."/>
            <person name="Srinivasan S."/>
            <person name="Lee J.-J."/>
        </authorList>
    </citation>
    <scope>NUCLEOTIDE SEQUENCE [LARGE SCALE GENOMIC DNA]</scope>
    <source>
        <strain evidence="3">EMML 3041</strain>
    </source>
</reference>